<dbReference type="Pfam" id="PF00353">
    <property type="entry name" value="HemolysinCabind"/>
    <property type="match status" value="5"/>
</dbReference>
<evidence type="ECO:0000256" key="3">
    <source>
        <dbReference type="SAM" id="MobiDB-lite"/>
    </source>
</evidence>
<dbReference type="InterPro" id="IPR001343">
    <property type="entry name" value="Hemolysn_Ca-bd"/>
</dbReference>
<dbReference type="PANTHER" id="PTHR38340:SF1">
    <property type="entry name" value="S-LAYER PROTEIN"/>
    <property type="match status" value="1"/>
</dbReference>
<name>A0ABY5RRF9_9HYPH</name>
<feature type="region of interest" description="Disordered" evidence="3">
    <location>
        <begin position="453"/>
        <end position="485"/>
    </location>
</feature>
<dbReference type="EMBL" id="CP102845">
    <property type="protein sequence ID" value="UVF19825.1"/>
    <property type="molecule type" value="Genomic_DNA"/>
</dbReference>
<dbReference type="InterPro" id="IPR011049">
    <property type="entry name" value="Serralysin-like_metalloprot_C"/>
</dbReference>
<protein>
    <recommendedName>
        <fullName evidence="4">Cadherin domain-containing protein</fullName>
    </recommendedName>
</protein>
<sequence length="1278" mass="131242">MAELATWGPQLSFPKGSARQTQLQDGRILLTWADVDTVRASILNADGSVATPAFTVSGRQDTARTPEPVVLSNGDFVVVYSQRNPTTAWNLVWHRFTADGVSLGEAAIQKNESISPDERVVATNSGGFVITYVNEGAGGSSHGLGQIVVDALGNTTESLFYPPNSDRTNVFSLRDTEALSNGTYITLVNHYFNNGTTIGFDIRLSNGTTIGNYRTVSASTGNQSGAAKVVALSTGQFAIVWISPDNKLVGQIFDGGGSPAGAVLVIDDAISSSTNFNLAAVPGGKFAIGYAEGGTMFVNVINAAGQVESSSTTSHVGLAPTPALTSLKDGRLIANWNDAHNIRALILDPRDQRVNWTGDDNAQQYGGTRFGDNLRGAGGNDKLFGSDGNDNLNGGAGSDVLDGGDGWDLATYIDTPDAQGGVIIDLSDNSNNGGAAAGDVLIGIESVQGTNQGDTLTSIQGGPNGSGSELHGAGGSDVLKGQNGGDRLYGEAGDDILEGGAGADILDGGDGWDLVTYINTTGQGVIVNLTTNQNGGGAAGDTLTGVDVVQGTNQADTLTSIDRGGGTGAELHGAGGNDTLIGKSGGDRLYGEAGDDVLEGGAGSDVLDGGIGWDVVTYINTTGQGVTVDLSSQANNAGGALGDTLSGIEVVQGTNQADTLISIDRGGGNGAELHGAGGADTLTGKGGGDRLFGEAGNDILRGAGGGDVLDGGADSDTAVFSGQRSAYTITDNHDGTFTVTGLDGVDRLTNIEFVQFDDVTETLTAGTENHDPDRLTFLDDGTTASVNADAVAPVLGELKGHDPDTGQTLTFAIDLSDANQGRFTITNGNRLSVASGTLDAGTYTVKVRVSDGHGGALVKDFTIVSNPVVNGNHAPSTLRLNGGTDVSINENAAFAGTLSAQDSDGDNLTWSFVDGIVGNANGLFEIDNTGTGNKLLKLKAGIDYEALPAGQKYLMVYLNASDGKPGGTSALQGFKIAVADLDETPPNQAPTGVTLSGRSAAEYAPAGREVGTLSATDANGDPVSYALLDDAGGRFMLSGNRILVADGFRLDWEQARSHTIAVQASDGRGGVASQAFTIEVGNIDPEFTAGTARDDVFHGGAMNDVLLGNAGHDRLFGGAGNDTLKGEAGNDTIGGGAGLDKLTGTKGSGSRDAFVFDTRLTSKGVAARNKDTIVDFGPKYDSIYLDDAAFSNRTIANYLKGKGAALDHAFKMKSSFFRVGDKALDRDDFFIAKKIKSTEYKLYWDADGSGSKAMLEIGTVKLQKGEGTALTYKDFFFI</sequence>
<dbReference type="Gene3D" id="2.60.40.60">
    <property type="entry name" value="Cadherins"/>
    <property type="match status" value="2"/>
</dbReference>
<dbReference type="Gene3D" id="2.150.10.10">
    <property type="entry name" value="Serralysin-like metalloprotease, C-terminal"/>
    <property type="match status" value="3"/>
</dbReference>
<dbReference type="InterPro" id="IPR015919">
    <property type="entry name" value="Cadherin-like_sf"/>
</dbReference>
<dbReference type="PRINTS" id="PR00313">
    <property type="entry name" value="CABNDNGRPT"/>
</dbReference>
<evidence type="ECO:0000259" key="4">
    <source>
        <dbReference type="PROSITE" id="PS50268"/>
    </source>
</evidence>
<accession>A0ABY5RRF9</accession>
<dbReference type="Proteomes" id="UP001017257">
    <property type="component" value="Chromosome"/>
</dbReference>
<dbReference type="PROSITE" id="PS50268">
    <property type="entry name" value="CADHERIN_2"/>
    <property type="match status" value="2"/>
</dbReference>
<organism evidence="5 6">
    <name type="scientific">Microvirga terrae</name>
    <dbReference type="NCBI Taxonomy" id="2740529"/>
    <lineage>
        <taxon>Bacteria</taxon>
        <taxon>Pseudomonadati</taxon>
        <taxon>Pseudomonadota</taxon>
        <taxon>Alphaproteobacteria</taxon>
        <taxon>Hyphomicrobiales</taxon>
        <taxon>Methylobacteriaceae</taxon>
        <taxon>Microvirga</taxon>
    </lineage>
</organism>
<evidence type="ECO:0000313" key="6">
    <source>
        <dbReference type="Proteomes" id="UP001017257"/>
    </source>
</evidence>
<dbReference type="InterPro" id="IPR018511">
    <property type="entry name" value="Hemolysin-typ_Ca-bd_CS"/>
</dbReference>
<keyword evidence="6" id="KW-1185">Reference proteome</keyword>
<dbReference type="CDD" id="cd11304">
    <property type="entry name" value="Cadherin_repeat"/>
    <property type="match status" value="1"/>
</dbReference>
<dbReference type="PANTHER" id="PTHR38340">
    <property type="entry name" value="S-LAYER PROTEIN"/>
    <property type="match status" value="1"/>
</dbReference>
<reference evidence="5" key="1">
    <citation type="submission" date="2022-08" db="EMBL/GenBank/DDBJ databases">
        <title>Microvirga terrae sp. nov., isolated from soil.</title>
        <authorList>
            <person name="Kim K.H."/>
            <person name="Seo Y.L."/>
            <person name="Kim J.M."/>
            <person name="Lee J.K."/>
            <person name="Han D.M."/>
            <person name="Jeon C.O."/>
        </authorList>
    </citation>
    <scope>NUCLEOTIDE SEQUENCE</scope>
    <source>
        <strain evidence="5">R24</strain>
    </source>
</reference>
<dbReference type="PROSITE" id="PS00330">
    <property type="entry name" value="HEMOLYSIN_CALCIUM"/>
    <property type="match status" value="9"/>
</dbReference>
<dbReference type="RefSeq" id="WP_173947778.1">
    <property type="nucleotide sequence ID" value="NZ_CP102845.1"/>
</dbReference>
<dbReference type="SUPFAM" id="SSF51120">
    <property type="entry name" value="beta-Roll"/>
    <property type="match status" value="5"/>
</dbReference>
<evidence type="ECO:0000256" key="2">
    <source>
        <dbReference type="ARBA" id="ARBA00022525"/>
    </source>
</evidence>
<feature type="domain" description="Cadherin" evidence="4">
    <location>
        <begin position="886"/>
        <end position="988"/>
    </location>
</feature>
<dbReference type="InterPro" id="IPR002126">
    <property type="entry name" value="Cadherin-like_dom"/>
</dbReference>
<dbReference type="SUPFAM" id="SSF49313">
    <property type="entry name" value="Cadherin-like"/>
    <property type="match status" value="1"/>
</dbReference>
<feature type="domain" description="Cadherin" evidence="4">
    <location>
        <begin position="1002"/>
        <end position="1097"/>
    </location>
</feature>
<comment type="subcellular location">
    <subcellularLocation>
        <location evidence="1">Secreted</location>
    </subcellularLocation>
</comment>
<dbReference type="InterPro" id="IPR050557">
    <property type="entry name" value="RTX_toxin/Mannuronan_C5-epim"/>
</dbReference>
<gene>
    <name evidence="5" type="ORF">HPT29_001325</name>
</gene>
<evidence type="ECO:0000256" key="1">
    <source>
        <dbReference type="ARBA" id="ARBA00004613"/>
    </source>
</evidence>
<evidence type="ECO:0000313" key="5">
    <source>
        <dbReference type="EMBL" id="UVF19825.1"/>
    </source>
</evidence>
<proteinExistence type="predicted"/>
<keyword evidence="2" id="KW-0964">Secreted</keyword>